<gene>
    <name evidence="4" type="ORF">MMAB1_2208</name>
</gene>
<dbReference type="InterPro" id="IPR000573">
    <property type="entry name" value="AconitaseA/IPMdHydase_ssu_swvl"/>
</dbReference>
<organism evidence="4 5">
    <name type="scientific">Methanoculleus bourgensis</name>
    <dbReference type="NCBI Taxonomy" id="83986"/>
    <lineage>
        <taxon>Archaea</taxon>
        <taxon>Methanobacteriati</taxon>
        <taxon>Methanobacteriota</taxon>
        <taxon>Stenosarchaea group</taxon>
        <taxon>Methanomicrobia</taxon>
        <taxon>Methanomicrobiales</taxon>
        <taxon>Methanomicrobiaceae</taxon>
        <taxon>Methanoculleus</taxon>
    </lineage>
</organism>
<dbReference type="KEGG" id="mema:MMAB1_2208"/>
<feature type="domain" description="Aconitase A/isopropylmalate dehydratase small subunit swivel" evidence="3">
    <location>
        <begin position="53"/>
        <end position="100"/>
    </location>
</feature>
<sequence length="431" mass="47048">MMQGVGPAVCLGNDVDTDQIIAGRYLRTKDRSVWAEHVLEDLDPTLAGRIRGVVIVAGRNMGCGSSREQAVVALREAGVVGVVAPSFARIFFRNAVNVGLPVIEGPVSSCTDGAHVAFDLDEGWVEVDGERYPARPLSAKMGRHPPCRRAGSLLEVAPVIFPAHCKYVGMVTGTPCGNRAYFLSRYLIRETADGPEVLEVETDPEGAGLMRRVLSTRVLAAGDEVYRHPDLVNVHDRTFLLEAALRSGHRCTVFSGHDGQTTFVLDPDLSGFLRIHVYDITPPRPHLSATLQDLEETGLFGDLEVVFEHHVRDIREIEADVYPCRVAGFIRTLDADQVRPGDRVAGCLTARDLVRECYGEEIAVENTCPLEAVRSEPFIARCCRSERGGLGRWNGKFGAVVHWGASPRDIAEAVVRVTAAWRDRDGKGSGC</sequence>
<evidence type="ECO:0000259" key="3">
    <source>
        <dbReference type="Pfam" id="PF00694"/>
    </source>
</evidence>
<dbReference type="Proteomes" id="UP000069850">
    <property type="component" value="Chromosome 1"/>
</dbReference>
<name>A0A0X3BN52_9EURY</name>
<dbReference type="InterPro" id="IPR011827">
    <property type="entry name" value="LeuD_type2/HacB/DmdB"/>
</dbReference>
<dbReference type="AlphaFoldDB" id="A0A0X3BN52"/>
<comment type="similarity">
    <text evidence="1">Belongs to the LeuD family. LeuD type 2 subfamily.</text>
</comment>
<dbReference type="CDD" id="cd01577">
    <property type="entry name" value="IPMI_Swivel"/>
    <property type="match status" value="1"/>
</dbReference>
<evidence type="ECO:0000313" key="4">
    <source>
        <dbReference type="EMBL" id="CVK33421.1"/>
    </source>
</evidence>
<evidence type="ECO:0000256" key="1">
    <source>
        <dbReference type="ARBA" id="ARBA00009869"/>
    </source>
</evidence>
<accession>A0A0X3BN52</accession>
<protein>
    <submittedName>
        <fullName evidence="4">3-isopropylmalate dehydratase small subunit (Modular protein)</fullName>
        <ecNumber evidence="4">4.2.1.33</ecNumber>
    </submittedName>
</protein>
<dbReference type="PANTHER" id="PTHR43345:SF2">
    <property type="entry name" value="3-ISOPROPYLMALATE DEHYDRATASE SMALL SUBUNIT 1"/>
    <property type="match status" value="1"/>
</dbReference>
<reference evidence="4 5" key="1">
    <citation type="submission" date="2016-01" db="EMBL/GenBank/DDBJ databases">
        <authorList>
            <person name="Manzoor S."/>
        </authorList>
    </citation>
    <scope>NUCLEOTIDE SEQUENCE [LARGE SCALE GENOMIC DNA]</scope>
    <source>
        <strain evidence="4">Methanoculleus sp MAB1</strain>
    </source>
</reference>
<dbReference type="Pfam" id="PF24830">
    <property type="entry name" value="DUF7714"/>
    <property type="match status" value="1"/>
</dbReference>
<dbReference type="InterPro" id="IPR056131">
    <property type="entry name" value="DUF7714"/>
</dbReference>
<dbReference type="InterPro" id="IPR015928">
    <property type="entry name" value="Aconitase/3IPM_dehydase_swvl"/>
</dbReference>
<proteinExistence type="inferred from homology"/>
<dbReference type="Gene3D" id="3.20.19.10">
    <property type="entry name" value="Aconitase, domain 4"/>
    <property type="match status" value="1"/>
</dbReference>
<dbReference type="GO" id="GO:0003861">
    <property type="term" value="F:3-isopropylmalate dehydratase activity"/>
    <property type="evidence" value="ECO:0007669"/>
    <property type="project" value="UniProtKB-EC"/>
</dbReference>
<dbReference type="PANTHER" id="PTHR43345">
    <property type="entry name" value="3-ISOPROPYLMALATE DEHYDRATASE SMALL SUBUNIT 2-RELATED-RELATED"/>
    <property type="match status" value="1"/>
</dbReference>
<dbReference type="InterPro" id="IPR033940">
    <property type="entry name" value="IPMI_Swivel"/>
</dbReference>
<evidence type="ECO:0000256" key="2">
    <source>
        <dbReference type="ARBA" id="ARBA00023239"/>
    </source>
</evidence>
<dbReference type="Pfam" id="PF00694">
    <property type="entry name" value="Aconitase_C"/>
    <property type="match status" value="1"/>
</dbReference>
<dbReference type="SUPFAM" id="SSF52016">
    <property type="entry name" value="LeuD/IlvD-like"/>
    <property type="match status" value="1"/>
</dbReference>
<dbReference type="InterPro" id="IPR050075">
    <property type="entry name" value="LeuD"/>
</dbReference>
<evidence type="ECO:0000313" key="5">
    <source>
        <dbReference type="Proteomes" id="UP000069850"/>
    </source>
</evidence>
<keyword evidence="2 4" id="KW-0456">Lyase</keyword>
<dbReference type="NCBIfam" id="TIGR02087">
    <property type="entry name" value="LEUD_arch"/>
    <property type="match status" value="1"/>
</dbReference>
<dbReference type="EC" id="4.2.1.33" evidence="4"/>
<dbReference type="EMBL" id="LT158599">
    <property type="protein sequence ID" value="CVK33421.1"/>
    <property type="molecule type" value="Genomic_DNA"/>
</dbReference>